<reference evidence="2 3" key="1">
    <citation type="journal article" date="2015" name="Stand. Genomic Sci.">
        <title>Genomic Encyclopedia of Bacterial and Archaeal Type Strains, Phase III: the genomes of soil and plant-associated and newly described type strains.</title>
        <authorList>
            <person name="Whitman W.B."/>
            <person name="Woyke T."/>
            <person name="Klenk H.P."/>
            <person name="Zhou Y."/>
            <person name="Lilburn T.G."/>
            <person name="Beck B.J."/>
            <person name="De Vos P."/>
            <person name="Vandamme P."/>
            <person name="Eisen J.A."/>
            <person name="Garrity G."/>
            <person name="Hugenholtz P."/>
            <person name="Kyrpides N.C."/>
        </authorList>
    </citation>
    <scope>NUCLEOTIDE SEQUENCE [LARGE SCALE GENOMIC DNA]</scope>
    <source>
        <strain evidence="2 3">CGMCC 1.7271</strain>
    </source>
</reference>
<evidence type="ECO:0000313" key="3">
    <source>
        <dbReference type="Proteomes" id="UP000316167"/>
    </source>
</evidence>
<keyword evidence="1" id="KW-0175">Coiled coil</keyword>
<dbReference type="AlphaFoldDB" id="A0A562SS80"/>
<organism evidence="2 3">
    <name type="scientific">Lacibacter cauensis</name>
    <dbReference type="NCBI Taxonomy" id="510947"/>
    <lineage>
        <taxon>Bacteria</taxon>
        <taxon>Pseudomonadati</taxon>
        <taxon>Bacteroidota</taxon>
        <taxon>Chitinophagia</taxon>
        <taxon>Chitinophagales</taxon>
        <taxon>Chitinophagaceae</taxon>
        <taxon>Lacibacter</taxon>
    </lineage>
</organism>
<gene>
    <name evidence="2" type="ORF">IQ13_1789</name>
</gene>
<keyword evidence="3" id="KW-1185">Reference proteome</keyword>
<sequence length="130" mass="15535">METQGQTQLHDTGKLVALAGKLKDLPLEDVLRQVYTHLLSENEFKRDRIEELVERLQKIEDQLLKEQKEKEEAEKILKDELRKQEGTKQLINKLLEDIRRYQNDIEWYKRTYETRSLIGTIKEKLLGTKK</sequence>
<evidence type="ECO:0000313" key="2">
    <source>
        <dbReference type="EMBL" id="TWI83676.1"/>
    </source>
</evidence>
<accession>A0A562SS80</accession>
<dbReference type="Proteomes" id="UP000316167">
    <property type="component" value="Unassembled WGS sequence"/>
</dbReference>
<dbReference type="OrthoDB" id="893991at2"/>
<evidence type="ECO:0000256" key="1">
    <source>
        <dbReference type="SAM" id="Coils"/>
    </source>
</evidence>
<comment type="caution">
    <text evidence="2">The sequence shown here is derived from an EMBL/GenBank/DDBJ whole genome shotgun (WGS) entry which is preliminary data.</text>
</comment>
<proteinExistence type="predicted"/>
<protein>
    <submittedName>
        <fullName evidence="2">Uncharacterized protein</fullName>
    </submittedName>
</protein>
<dbReference type="EMBL" id="VLLE01000003">
    <property type="protein sequence ID" value="TWI83676.1"/>
    <property type="molecule type" value="Genomic_DNA"/>
</dbReference>
<feature type="coiled-coil region" evidence="1">
    <location>
        <begin position="42"/>
        <end position="111"/>
    </location>
</feature>
<dbReference type="RefSeq" id="WP_144885971.1">
    <property type="nucleotide sequence ID" value="NZ_VLLE01000003.1"/>
</dbReference>
<name>A0A562SS80_9BACT</name>